<dbReference type="RefSeq" id="XP_067922391.1">
    <property type="nucleotide sequence ID" value="XM_068065633.1"/>
</dbReference>
<dbReference type="Proteomes" id="UP000221165">
    <property type="component" value="Unassembled WGS sequence"/>
</dbReference>
<dbReference type="OrthoDB" id="4567at2759"/>
<dbReference type="VEuPathDB" id="ToxoDB:CSUI_005457"/>
<dbReference type="GeneID" id="94428844"/>
<organism evidence="2 3">
    <name type="scientific">Cystoisospora suis</name>
    <dbReference type="NCBI Taxonomy" id="483139"/>
    <lineage>
        <taxon>Eukaryota</taxon>
        <taxon>Sar</taxon>
        <taxon>Alveolata</taxon>
        <taxon>Apicomplexa</taxon>
        <taxon>Conoidasida</taxon>
        <taxon>Coccidia</taxon>
        <taxon>Eucoccidiorida</taxon>
        <taxon>Eimeriorina</taxon>
        <taxon>Sarcocystidae</taxon>
        <taxon>Cystoisospora</taxon>
    </lineage>
</organism>
<evidence type="ECO:0000259" key="1">
    <source>
        <dbReference type="SMART" id="SM00775"/>
    </source>
</evidence>
<dbReference type="EMBL" id="MIGC01002645">
    <property type="protein sequence ID" value="PHJ20705.1"/>
    <property type="molecule type" value="Genomic_DNA"/>
</dbReference>
<dbReference type="Pfam" id="PF08235">
    <property type="entry name" value="LNS2"/>
    <property type="match status" value="1"/>
</dbReference>
<accession>A0A2C6KXF9</accession>
<evidence type="ECO:0000313" key="2">
    <source>
        <dbReference type="EMBL" id="PHJ20705.1"/>
    </source>
</evidence>
<gene>
    <name evidence="2" type="ORF">CSUI_005457</name>
</gene>
<dbReference type="GO" id="GO:0008195">
    <property type="term" value="F:phosphatidate phosphatase activity"/>
    <property type="evidence" value="ECO:0007669"/>
    <property type="project" value="TreeGrafter"/>
</dbReference>
<dbReference type="InterPro" id="IPR013209">
    <property type="entry name" value="LNS2"/>
</dbReference>
<dbReference type="PANTHER" id="PTHR12181:SF12">
    <property type="entry name" value="PHOSPHATIDATE PHOSPHATASE"/>
    <property type="match status" value="1"/>
</dbReference>
<dbReference type="SMART" id="SM00775">
    <property type="entry name" value="LNS2"/>
    <property type="match status" value="1"/>
</dbReference>
<dbReference type="InterPro" id="IPR031315">
    <property type="entry name" value="LNS2/PITP"/>
</dbReference>
<comment type="caution">
    <text evidence="2">The sequence shown here is derived from an EMBL/GenBank/DDBJ whole genome shotgun (WGS) entry which is preliminary data.</text>
</comment>
<feature type="non-terminal residue" evidence="2">
    <location>
        <position position="1"/>
    </location>
</feature>
<name>A0A2C6KXF9_9APIC</name>
<dbReference type="InterPro" id="IPR026058">
    <property type="entry name" value="LIPIN"/>
</dbReference>
<sequence>FPDGPLILSPDRLFPSFKREVIERKPYIFKIAALRDIRSLFPPDYNPFYAGFGNRDSDHRAYVHVGVAEAKVFIIDPSGVIHHINNSTYARTYESMSEIADFMFPPLPRADGRLPDEALAREEEAEEEQVRERKRLAYTLHLDDEQIDPAGLCSVSCANAARAIPILD</sequence>
<feature type="domain" description="LNS2/PITP" evidence="1">
    <location>
        <begin position="1"/>
        <end position="84"/>
    </location>
</feature>
<reference evidence="2 3" key="1">
    <citation type="journal article" date="2017" name="Int. J. Parasitol.">
        <title>The genome of the protozoan parasite Cystoisospora suis and a reverse vaccinology approach to identify vaccine candidates.</title>
        <authorList>
            <person name="Palmieri N."/>
            <person name="Shrestha A."/>
            <person name="Ruttkowski B."/>
            <person name="Beck T."/>
            <person name="Vogl C."/>
            <person name="Tomley F."/>
            <person name="Blake D.P."/>
            <person name="Joachim A."/>
        </authorList>
    </citation>
    <scope>NUCLEOTIDE SEQUENCE [LARGE SCALE GENOMIC DNA]</scope>
    <source>
        <strain evidence="2 3">Wien I</strain>
    </source>
</reference>
<dbReference type="PANTHER" id="PTHR12181">
    <property type="entry name" value="LIPIN"/>
    <property type="match status" value="1"/>
</dbReference>
<protein>
    <submittedName>
        <fullName evidence="2">Lns2 (Lipin ned1 smp2) protein</fullName>
    </submittedName>
</protein>
<dbReference type="AlphaFoldDB" id="A0A2C6KXF9"/>
<proteinExistence type="predicted"/>
<evidence type="ECO:0000313" key="3">
    <source>
        <dbReference type="Proteomes" id="UP000221165"/>
    </source>
</evidence>
<keyword evidence="3" id="KW-1185">Reference proteome</keyword>